<feature type="compositionally biased region" description="Polar residues" evidence="1">
    <location>
        <begin position="589"/>
        <end position="607"/>
    </location>
</feature>
<feature type="compositionally biased region" description="Basic residues" evidence="1">
    <location>
        <begin position="683"/>
        <end position="701"/>
    </location>
</feature>
<feature type="region of interest" description="Disordered" evidence="1">
    <location>
        <begin position="883"/>
        <end position="959"/>
    </location>
</feature>
<feature type="compositionally biased region" description="Basic residues" evidence="1">
    <location>
        <begin position="1"/>
        <end position="10"/>
    </location>
</feature>
<protein>
    <recommendedName>
        <fullName evidence="5">KASH domain-containing protein</fullName>
    </recommendedName>
</protein>
<evidence type="ECO:0000313" key="4">
    <source>
        <dbReference type="Proteomes" id="UP000286415"/>
    </source>
</evidence>
<feature type="region of interest" description="Disordered" evidence="1">
    <location>
        <begin position="747"/>
        <end position="771"/>
    </location>
</feature>
<keyword evidence="2" id="KW-0472">Membrane</keyword>
<evidence type="ECO:0000256" key="2">
    <source>
        <dbReference type="SAM" id="Phobius"/>
    </source>
</evidence>
<feature type="region of interest" description="Disordered" evidence="1">
    <location>
        <begin position="1"/>
        <end position="22"/>
    </location>
</feature>
<organism evidence="3 4">
    <name type="scientific">Clonorchis sinensis</name>
    <name type="common">Chinese liver fluke</name>
    <dbReference type="NCBI Taxonomy" id="79923"/>
    <lineage>
        <taxon>Eukaryota</taxon>
        <taxon>Metazoa</taxon>
        <taxon>Spiralia</taxon>
        <taxon>Lophotrochozoa</taxon>
        <taxon>Platyhelminthes</taxon>
        <taxon>Trematoda</taxon>
        <taxon>Digenea</taxon>
        <taxon>Opisthorchiida</taxon>
        <taxon>Opisthorchiata</taxon>
        <taxon>Opisthorchiidae</taxon>
        <taxon>Clonorchis</taxon>
    </lineage>
</organism>
<dbReference type="OrthoDB" id="6242738at2759"/>
<sequence>MSAHHRHTKRPRYETETDSSSDISNSCLTIWKAIEENFSNLINPEICDLDEDTYAGFHGSTDRRVAGDSAIEYCILLAEDFISWINKFNERREYAFTSRIQKYTTSPTLLSFQQQESKKSALFQLANNVLKNTVRHEPTKVETAYSDSSSQLGYAPKTDIMQSALATTLTSLMSQLQTKWGEIEKQIQPIDPIENQNFLFRDLQLDLDDIRFWLDMLQANLPITSVWMTTLNKLTDVQRRSASNYYQTKLKQIELHSRTFTLMTQLLERIQSAQSLEEIVQTTVNQCLQEVCELENSCHVLWLRLLELTLCIDENFLQNLNLTTYLPRMSSQNKDQYFLTEDLAGDTSLAAPYSEDHGQKIHCNILVNPLEDSRHLMSLREDSDLMSLPKLKNFLSPNVAHRNGPESGFESELSPQSNIAKKCRRTVRGSAEVRRCPSKSSLYDSTWPSTLGAGRPSSCIGLYSETVADGNAHGLNRQASGKRGKNSHTQVELRSAKYPRAIMSDTEAKSYGVSLHNEVRCFAFTNPFLNGGNAEHLELQRAKEIENFYQHNGFQKVNKENVIRRRRMKRKQDISGKKQRNISRFPQFDASTRCSATARSTPVTNNCSKNLSSGSDTSLSNSSTNSVMPPSLRSSAHQRNPESEMSIHPLNDWEICEPAASSLEETRSAVECQKNAGESSHHAVNRRPCKVPSSRKSRRKRARLIHSSPTLPHDLLTTSGCPSQRNATCTIQDKLKHARITPSYTIPNVKRYTDPEAGTSSNSSLAGDASELEQMGWRRQIRSFLDAASRAEAMIRSQRGSDSLKQWLDSLNPHLIRPDEPSENPQGDTERQRLQSGTSTKSSILSKHSTDPDLTNMSPSKVLDIHEPLMNYWDNYQVPLYSSSSETGAREPPTTYAEEFPWDDVGNPLSDPSQDELVSEEPNVPDNVPTSYRPFCSPITSDTHPRLHGASGSTVGREDTMDLSTTTSVLFNQKSSSMEASFEVCSPSIVTIDSQTNADQYCPTGSLRRTPSPSLIYGLRTHPDGGSQHRIDREPASQTPVGTDTNQTRTPVRFLSLEPEYPNSNSTRHFHTLPRVAPKPRIRYSSTNMQEGGYNSAPIRCSSALSLEELKHLRNKWLCSDIIVWSKQQLTDVMCSLRRTLTTPVLTTTACKHDVETSARDGAQTWLQWQNDVSEIIRSAEWNLKVLVDHTSYQNNEQGSDSSSNQDILFPKLFNPEAASLQAQWKEIIENARYWLLHSCSSEALRQQLQVLHEKILDIAGSVRHLSNRMPRQDADNRKSESEDLWTSEHASIQNMIQRYLCELRRLSGQMQRLHGRFERRFFRQQHMSLAEDAVRTFAITNSELRGQLECLNSQLLATQERLTRVTEADVSGRTSSNLPNSRSSQYRSDVSEGASPKRICTCCEGCEDVTYLGPYSSGPPPKTTWYGKHITKYGRRYIIVLVAGGLVFLSCLCCYIMTKITSCDSSPEAWRAIFIILGEWFPFLFDTSPFPCPLRRERLSGILDYTYGSNPI</sequence>
<dbReference type="EMBL" id="NIRI02000042">
    <property type="protein sequence ID" value="KAG5450547.1"/>
    <property type="molecule type" value="Genomic_DNA"/>
</dbReference>
<evidence type="ECO:0000313" key="3">
    <source>
        <dbReference type="EMBL" id="KAG5450547.1"/>
    </source>
</evidence>
<feature type="compositionally biased region" description="Basic and acidic residues" evidence="1">
    <location>
        <begin position="1022"/>
        <end position="1035"/>
    </location>
</feature>
<feature type="compositionally biased region" description="Polar residues" evidence="1">
    <location>
        <begin position="1373"/>
        <end position="1389"/>
    </location>
</feature>
<name>A0A8T1MMA9_CLOSI</name>
<feature type="region of interest" description="Disordered" evidence="1">
    <location>
        <begin position="1022"/>
        <end position="1047"/>
    </location>
</feature>
<proteinExistence type="predicted"/>
<feature type="compositionally biased region" description="Low complexity" evidence="1">
    <location>
        <begin position="608"/>
        <end position="626"/>
    </location>
</feature>
<evidence type="ECO:0000256" key="1">
    <source>
        <dbReference type="SAM" id="MobiDB-lite"/>
    </source>
</evidence>
<keyword evidence="2" id="KW-1133">Transmembrane helix</keyword>
<dbReference type="Proteomes" id="UP000286415">
    <property type="component" value="Unassembled WGS sequence"/>
</dbReference>
<keyword evidence="2" id="KW-0812">Transmembrane</keyword>
<feature type="compositionally biased region" description="Polar residues" evidence="1">
    <location>
        <begin position="1036"/>
        <end position="1047"/>
    </location>
</feature>
<reference evidence="3 4" key="1">
    <citation type="journal article" date="2018" name="Biotechnol. Adv.">
        <title>Improved genomic resources and new bioinformatic workflow for the carcinogenic parasite Clonorchis sinensis: Biotechnological implications.</title>
        <authorList>
            <person name="Wang D."/>
            <person name="Korhonen P.K."/>
            <person name="Gasser R.B."/>
            <person name="Young N.D."/>
        </authorList>
    </citation>
    <scope>NUCLEOTIDE SEQUENCE [LARGE SCALE GENOMIC DNA]</scope>
    <source>
        <strain evidence="3">Cs-k2</strain>
    </source>
</reference>
<gene>
    <name evidence="3" type="ORF">CSKR_101710</name>
</gene>
<feature type="region of interest" description="Disordered" evidence="1">
    <location>
        <begin position="1367"/>
        <end position="1391"/>
    </location>
</feature>
<reference evidence="3 4" key="2">
    <citation type="journal article" date="2021" name="Genomics">
        <title>High-quality reference genome for Clonorchis sinensis.</title>
        <authorList>
            <person name="Young N.D."/>
            <person name="Stroehlein A.J."/>
            <person name="Kinkar L."/>
            <person name="Wang T."/>
            <person name="Sohn W.M."/>
            <person name="Chang B.C.H."/>
            <person name="Kaur P."/>
            <person name="Weisz D."/>
            <person name="Dudchenko O."/>
            <person name="Aiden E.L."/>
            <person name="Korhonen P.K."/>
            <person name="Gasser R.B."/>
        </authorList>
    </citation>
    <scope>NUCLEOTIDE SEQUENCE [LARGE SCALE GENOMIC DNA]</scope>
    <source>
        <strain evidence="3">Cs-k2</strain>
    </source>
</reference>
<evidence type="ECO:0008006" key="5">
    <source>
        <dbReference type="Google" id="ProtNLM"/>
    </source>
</evidence>
<feature type="region of interest" description="Disordered" evidence="1">
    <location>
        <begin position="559"/>
        <end position="648"/>
    </location>
</feature>
<feature type="region of interest" description="Disordered" evidence="1">
    <location>
        <begin position="813"/>
        <end position="859"/>
    </location>
</feature>
<keyword evidence="4" id="KW-1185">Reference proteome</keyword>
<feature type="compositionally biased region" description="Polar residues" evidence="1">
    <location>
        <begin position="834"/>
        <end position="859"/>
    </location>
</feature>
<feature type="transmembrane region" description="Helical" evidence="2">
    <location>
        <begin position="1438"/>
        <end position="1458"/>
    </location>
</feature>
<comment type="caution">
    <text evidence="3">The sequence shown here is derived from an EMBL/GenBank/DDBJ whole genome shotgun (WGS) entry which is preliminary data.</text>
</comment>
<accession>A0A8T1MMA9</accession>
<feature type="region of interest" description="Disordered" evidence="1">
    <location>
        <begin position="667"/>
        <end position="701"/>
    </location>
</feature>